<comment type="caution">
    <text evidence="1">The sequence shown here is derived from an EMBL/GenBank/DDBJ whole genome shotgun (WGS) entry which is preliminary data.</text>
</comment>
<evidence type="ECO:0000313" key="2">
    <source>
        <dbReference type="Proteomes" id="UP000030451"/>
    </source>
</evidence>
<name>A0A0A5HVP2_PHOS4</name>
<organism evidence="1 2">
    <name type="scientific">Photobacterium sp. (strain ATCC 43367)</name>
    <dbReference type="NCBI Taxonomy" id="379097"/>
    <lineage>
        <taxon>Bacteria</taxon>
        <taxon>Pseudomonadati</taxon>
        <taxon>Pseudomonadota</taxon>
        <taxon>Gammaproteobacteria</taxon>
        <taxon>Vibrionales</taxon>
        <taxon>Vibrionaceae</taxon>
        <taxon>Vibrio</taxon>
        <taxon>Vibrio oreintalis group</taxon>
    </lineage>
</organism>
<dbReference type="Proteomes" id="UP000030451">
    <property type="component" value="Unassembled WGS sequence"/>
</dbReference>
<dbReference type="AlphaFoldDB" id="A0A0A5HVP2"/>
<evidence type="ECO:0000313" key="1">
    <source>
        <dbReference type="EMBL" id="KGY09627.1"/>
    </source>
</evidence>
<gene>
    <name evidence="1" type="ORF">NM06_06020</name>
</gene>
<dbReference type="STRING" id="379097.SE23_14490"/>
<sequence>MNLSHKRLETLPFELYCNQPFLIEVSSHNGGLKLGSKNTNIVEDYIFEVQIDKTKTRFRTESKDLTNVNRISSFGVIPFSSTGELRVTLERGLLYAGHYRDTVEIDIIPSILSTVK</sequence>
<accession>A0A0A5HVP2</accession>
<dbReference type="EMBL" id="JRWP01000005">
    <property type="protein sequence ID" value="KGY09627.1"/>
    <property type="molecule type" value="Genomic_DNA"/>
</dbReference>
<proteinExistence type="predicted"/>
<reference evidence="1 2" key="1">
    <citation type="submission" date="2014-10" db="EMBL/GenBank/DDBJ databases">
        <title>Genome sequencing of Vibrio sinaloensis T08.</title>
        <authorList>
            <person name="Chan K.-G."/>
            <person name="Mohamad N.I."/>
        </authorList>
    </citation>
    <scope>NUCLEOTIDE SEQUENCE [LARGE SCALE GENOMIC DNA]</scope>
    <source>
        <strain evidence="1 2">T08</strain>
    </source>
</reference>
<protein>
    <submittedName>
        <fullName evidence="1">Uncharacterized protein</fullName>
    </submittedName>
</protein>